<keyword evidence="5" id="KW-1185">Reference proteome</keyword>
<name>A0ABY7AMB9_9ALTE</name>
<accession>A0ABY7AMB9</accession>
<feature type="domain" description="BD-FAE-like" evidence="3">
    <location>
        <begin position="49"/>
        <end position="238"/>
    </location>
</feature>
<keyword evidence="1 4" id="KW-0378">Hydrolase</keyword>
<dbReference type="InterPro" id="IPR049492">
    <property type="entry name" value="BD-FAE-like_dom"/>
</dbReference>
<proteinExistence type="predicted"/>
<evidence type="ECO:0000313" key="5">
    <source>
        <dbReference type="Proteomes" id="UP001163726"/>
    </source>
</evidence>
<feature type="chain" id="PRO_5046840809" evidence="2">
    <location>
        <begin position="20"/>
        <end position="291"/>
    </location>
</feature>
<sequence>MKSVLVILSSLLLLGCTKAGITIANLPAKLSSHTIVKNQAYGEQNQQKLDIFIPEQIEGDITESRPVVVFFYGGRWTDGSKEMYAFIGQKLANQGYIAVIADYRKYPNVKFPTFVEDGAKAIAWTYRHISQYGGDPKQLFVSGHSSGAHIGALITADESYLGAENLSPNIISAFAGLAGPYDFVPKAPDLKDMFGPPENFKNMVVSHFIDGTEPPMLLMWGDEDEAVWRRNIDLLTEKILKKQGRVKRIIYPDVDHVGIISGLTWFLPKKAPVINDINAFFKQYKKPKSSA</sequence>
<dbReference type="GO" id="GO:0016787">
    <property type="term" value="F:hydrolase activity"/>
    <property type="evidence" value="ECO:0007669"/>
    <property type="project" value="UniProtKB-KW"/>
</dbReference>
<dbReference type="Pfam" id="PF20434">
    <property type="entry name" value="BD-FAE"/>
    <property type="match status" value="1"/>
</dbReference>
<keyword evidence="2" id="KW-0732">Signal</keyword>
<dbReference type="PANTHER" id="PTHR48081:SF9">
    <property type="entry name" value="CARBOXYLESTERASE"/>
    <property type="match status" value="1"/>
</dbReference>
<feature type="signal peptide" evidence="2">
    <location>
        <begin position="1"/>
        <end position="19"/>
    </location>
</feature>
<organism evidence="4 5">
    <name type="scientific">Catenovulum adriaticum</name>
    <dbReference type="NCBI Taxonomy" id="2984846"/>
    <lineage>
        <taxon>Bacteria</taxon>
        <taxon>Pseudomonadati</taxon>
        <taxon>Pseudomonadota</taxon>
        <taxon>Gammaproteobacteria</taxon>
        <taxon>Alteromonadales</taxon>
        <taxon>Alteromonadaceae</taxon>
        <taxon>Catenovulum</taxon>
    </lineage>
</organism>
<dbReference type="InterPro" id="IPR050300">
    <property type="entry name" value="GDXG_lipolytic_enzyme"/>
</dbReference>
<dbReference type="RefSeq" id="WP_268074701.1">
    <property type="nucleotide sequence ID" value="NZ_CP109965.1"/>
</dbReference>
<dbReference type="PANTHER" id="PTHR48081">
    <property type="entry name" value="AB HYDROLASE SUPERFAMILY PROTEIN C4A8.06C"/>
    <property type="match status" value="1"/>
</dbReference>
<protein>
    <submittedName>
        <fullName evidence="4">Alpha/beta hydrolase fold domain-containing protein</fullName>
    </submittedName>
</protein>
<dbReference type="InterPro" id="IPR029058">
    <property type="entry name" value="AB_hydrolase_fold"/>
</dbReference>
<evidence type="ECO:0000256" key="1">
    <source>
        <dbReference type="ARBA" id="ARBA00022801"/>
    </source>
</evidence>
<dbReference type="EMBL" id="CP109965">
    <property type="protein sequence ID" value="WAJ70397.1"/>
    <property type="molecule type" value="Genomic_DNA"/>
</dbReference>
<evidence type="ECO:0000313" key="4">
    <source>
        <dbReference type="EMBL" id="WAJ70397.1"/>
    </source>
</evidence>
<dbReference type="PROSITE" id="PS51257">
    <property type="entry name" value="PROKAR_LIPOPROTEIN"/>
    <property type="match status" value="1"/>
</dbReference>
<dbReference type="SUPFAM" id="SSF53474">
    <property type="entry name" value="alpha/beta-Hydrolases"/>
    <property type="match status" value="1"/>
</dbReference>
<dbReference type="Proteomes" id="UP001163726">
    <property type="component" value="Chromosome"/>
</dbReference>
<reference evidence="4" key="1">
    <citation type="submission" date="2022-10" db="EMBL/GenBank/DDBJ databases">
        <title>Catenovulum adriacola sp. nov. isolated in the Harbour of Susak.</title>
        <authorList>
            <person name="Schoch T."/>
            <person name="Reich S.J."/>
            <person name="Stoeferle S."/>
            <person name="Flaiz M."/>
            <person name="Kazda M."/>
            <person name="Riedel C.U."/>
            <person name="Duerre P."/>
        </authorList>
    </citation>
    <scope>NUCLEOTIDE SEQUENCE</scope>
    <source>
        <strain evidence="4">TS8</strain>
    </source>
</reference>
<evidence type="ECO:0000259" key="3">
    <source>
        <dbReference type="Pfam" id="PF20434"/>
    </source>
</evidence>
<dbReference type="Gene3D" id="3.40.50.1820">
    <property type="entry name" value="alpha/beta hydrolase"/>
    <property type="match status" value="1"/>
</dbReference>
<gene>
    <name evidence="4" type="ORF">OLW01_00855</name>
</gene>
<evidence type="ECO:0000256" key="2">
    <source>
        <dbReference type="SAM" id="SignalP"/>
    </source>
</evidence>